<dbReference type="PANTHER" id="PTHR47051:SF1">
    <property type="entry name" value="NESTIN"/>
    <property type="match status" value="1"/>
</dbReference>
<feature type="coiled-coil region" evidence="3">
    <location>
        <begin position="210"/>
        <end position="283"/>
    </location>
</feature>
<dbReference type="Gene3D" id="1.20.5.1160">
    <property type="entry name" value="Vasodilator-stimulated phosphoprotein"/>
    <property type="match status" value="1"/>
</dbReference>
<accession>H3C762</accession>
<dbReference type="GO" id="GO:0031730">
    <property type="term" value="F:CCR5 chemokine receptor binding"/>
    <property type="evidence" value="ECO:0007669"/>
    <property type="project" value="TreeGrafter"/>
</dbReference>
<sequence>EKHQMLNLNHRLETYLNRVKLLEEENLLLAKEIQVLRCSSQHEVSQRKSLEKNLQQARQEVDSAWRERAHMELEVGRLMQELQDLDTQRQREAQAQAEANKMLELSRKELEEEQRAQVWLSKTAAQLQQEMRHLIQTHQEDVAHLEATLNQSRATRPPTVAPRAEQRANVLQLGQEYSQQTTRAWQEAAQAYQGQLAHLEASVNQARSHLMQVGQEKRESQLKLQVLEKEITTAQDLKMHLEKTAAQQGQNYSQQIQELQEHLVDLEEEKAELGRQINYLQLEKRDLLHVKTSLSLEVATYSNKSPGGVQTGFRSRLPVGHKTTVLSSVHTHSPTASVGSSRKPAAVTEAPKVPVGAPEPTEGRAQPGHQEASVSELLPPQQEVEVGADGGEEAEETVEQVVGSQVGSGLGSEAPPSREESQPGSARPTPTPYHQAALLGKPAEETQEPRVPEGKAEEEGGGGEQVQQESSDSETEALIEPNFESRTSSPLSEYEPEEGVFPTATAAWQRAEPAEEGGSLAEKLQAAGDDRLYPDGEEMDTYDSAMERKTGVKTKEEEETRQHAEPEEDMTELESDSYAQDNTLADPRPLIRYRSEEADGASPGDESQSSEEEQEEAEETGRWSEDQAPRFGTMEDLCEEAEEEGLDEEPDPEEVSCSEEPDGLQPGAAEATLEDEGVSAQEERSPAESVAASQDA</sequence>
<dbReference type="SMART" id="SM01391">
    <property type="entry name" value="Filament"/>
    <property type="match status" value="1"/>
</dbReference>
<reference evidence="6" key="2">
    <citation type="submission" date="2025-08" db="UniProtKB">
        <authorList>
            <consortium name="Ensembl"/>
        </authorList>
    </citation>
    <scope>IDENTIFICATION</scope>
</reference>
<reference evidence="7" key="1">
    <citation type="journal article" date="2004" name="Nature">
        <title>Genome duplication in the teleost fish Tetraodon nigroviridis reveals the early vertebrate proto-karyotype.</title>
        <authorList>
            <person name="Jaillon O."/>
            <person name="Aury J.-M."/>
            <person name="Brunet F."/>
            <person name="Petit J.-L."/>
            <person name="Stange-Thomann N."/>
            <person name="Mauceli E."/>
            <person name="Bouneau L."/>
            <person name="Fischer C."/>
            <person name="Ozouf-Costaz C."/>
            <person name="Bernot A."/>
            <person name="Nicaud S."/>
            <person name="Jaffe D."/>
            <person name="Fisher S."/>
            <person name="Lutfalla G."/>
            <person name="Dossat C."/>
            <person name="Segurens B."/>
            <person name="Dasilva C."/>
            <person name="Salanoubat M."/>
            <person name="Levy M."/>
            <person name="Boudet N."/>
            <person name="Castellano S."/>
            <person name="Anthouard V."/>
            <person name="Jubin C."/>
            <person name="Castelli V."/>
            <person name="Katinka M."/>
            <person name="Vacherie B."/>
            <person name="Biemont C."/>
            <person name="Skalli Z."/>
            <person name="Cattolico L."/>
            <person name="Poulain J."/>
            <person name="De Berardinis V."/>
            <person name="Cruaud C."/>
            <person name="Duprat S."/>
            <person name="Brottier P."/>
            <person name="Coutanceau J.-P."/>
            <person name="Gouzy J."/>
            <person name="Parra G."/>
            <person name="Lardier G."/>
            <person name="Chapple C."/>
            <person name="McKernan K.J."/>
            <person name="McEwan P."/>
            <person name="Bosak S."/>
            <person name="Kellis M."/>
            <person name="Volff J.-N."/>
            <person name="Guigo R."/>
            <person name="Zody M.C."/>
            <person name="Mesirov J."/>
            <person name="Lindblad-Toh K."/>
            <person name="Birren B."/>
            <person name="Nusbaum C."/>
            <person name="Kahn D."/>
            <person name="Robinson-Rechavi M."/>
            <person name="Laudet V."/>
            <person name="Schachter V."/>
            <person name="Quetier F."/>
            <person name="Saurin W."/>
            <person name="Scarpelli C."/>
            <person name="Wincker P."/>
            <person name="Lander E.S."/>
            <person name="Weissenbach J."/>
            <person name="Roest Crollius H."/>
        </authorList>
    </citation>
    <scope>NUCLEOTIDE SEQUENCE [LARGE SCALE GENOMIC DNA]</scope>
</reference>
<dbReference type="PANTHER" id="PTHR47051">
    <property type="entry name" value="NESTIN"/>
    <property type="match status" value="1"/>
</dbReference>
<evidence type="ECO:0000256" key="3">
    <source>
        <dbReference type="SAM" id="Coils"/>
    </source>
</evidence>
<dbReference type="GeneTree" id="ENSGT00940000169377"/>
<name>H3C762_TETNG</name>
<evidence type="ECO:0000256" key="1">
    <source>
        <dbReference type="ARBA" id="ARBA00022754"/>
    </source>
</evidence>
<dbReference type="AlphaFoldDB" id="H3C762"/>
<dbReference type="SUPFAM" id="SSF64593">
    <property type="entry name" value="Intermediate filament protein, coiled coil region"/>
    <property type="match status" value="2"/>
</dbReference>
<dbReference type="Proteomes" id="UP000007303">
    <property type="component" value="Unassembled WGS sequence"/>
</dbReference>
<evidence type="ECO:0000259" key="5">
    <source>
        <dbReference type="PROSITE" id="PS51842"/>
    </source>
</evidence>
<feature type="compositionally biased region" description="Basic and acidic residues" evidence="4">
    <location>
        <begin position="545"/>
        <end position="565"/>
    </location>
</feature>
<feature type="coiled-coil region" evidence="3">
    <location>
        <begin position="5"/>
        <end position="155"/>
    </location>
</feature>
<protein>
    <recommendedName>
        <fullName evidence="5">IF rod domain-containing protein</fullName>
    </recommendedName>
</protein>
<evidence type="ECO:0000256" key="4">
    <source>
        <dbReference type="SAM" id="MobiDB-lite"/>
    </source>
</evidence>
<dbReference type="Gene3D" id="1.20.5.170">
    <property type="match status" value="1"/>
</dbReference>
<dbReference type="Ensembl" id="ENSTNIT00000001892.1">
    <property type="protein sequence ID" value="ENSTNIP00000004083.1"/>
    <property type="gene ID" value="ENSTNIG00000012985.1"/>
</dbReference>
<feature type="compositionally biased region" description="Acidic residues" evidence="4">
    <location>
        <begin position="608"/>
        <end position="618"/>
    </location>
</feature>
<feature type="compositionally biased region" description="Basic and acidic residues" evidence="4">
    <location>
        <begin position="619"/>
        <end position="628"/>
    </location>
</feature>
<evidence type="ECO:0000256" key="2">
    <source>
        <dbReference type="ARBA" id="ARBA00023054"/>
    </source>
</evidence>
<feature type="compositionally biased region" description="Low complexity" evidence="4">
    <location>
        <begin position="399"/>
        <end position="413"/>
    </location>
</feature>
<dbReference type="PROSITE" id="PS51842">
    <property type="entry name" value="IF_ROD_2"/>
    <property type="match status" value="1"/>
</dbReference>
<dbReference type="Pfam" id="PF00038">
    <property type="entry name" value="Filament"/>
    <property type="match status" value="1"/>
</dbReference>
<dbReference type="HOGENOM" id="CLU_396180_0_0_1"/>
<feature type="compositionally biased region" description="Polar residues" evidence="4">
    <location>
        <begin position="327"/>
        <end position="340"/>
    </location>
</feature>
<proteinExistence type="predicted"/>
<keyword evidence="7" id="KW-1185">Reference proteome</keyword>
<feature type="compositionally biased region" description="Acidic residues" evidence="4">
    <location>
        <begin position="566"/>
        <end position="575"/>
    </location>
</feature>
<reference evidence="6" key="3">
    <citation type="submission" date="2025-09" db="UniProtKB">
        <authorList>
            <consortium name="Ensembl"/>
        </authorList>
    </citation>
    <scope>IDENTIFICATION</scope>
</reference>
<dbReference type="GO" id="GO:0019215">
    <property type="term" value="F:intermediate filament binding"/>
    <property type="evidence" value="ECO:0007669"/>
    <property type="project" value="InterPro"/>
</dbReference>
<dbReference type="InterPro" id="IPR039008">
    <property type="entry name" value="IF_rod_dom"/>
</dbReference>
<keyword evidence="1" id="KW-0403">Intermediate filament</keyword>
<evidence type="ECO:0000313" key="6">
    <source>
        <dbReference type="Ensembl" id="ENSTNIP00000004083.1"/>
    </source>
</evidence>
<feature type="domain" description="IF rod" evidence="5">
    <location>
        <begin position="1"/>
        <end position="301"/>
    </location>
</feature>
<feature type="compositionally biased region" description="Acidic residues" evidence="4">
    <location>
        <begin position="636"/>
        <end position="662"/>
    </location>
</feature>
<feature type="compositionally biased region" description="Basic and acidic residues" evidence="4">
    <location>
        <begin position="442"/>
        <end position="458"/>
    </location>
</feature>
<dbReference type="GO" id="GO:0030844">
    <property type="term" value="P:positive regulation of intermediate filament depolymerization"/>
    <property type="evidence" value="ECO:0007669"/>
    <property type="project" value="TreeGrafter"/>
</dbReference>
<evidence type="ECO:0000313" key="7">
    <source>
        <dbReference type="Proteomes" id="UP000007303"/>
    </source>
</evidence>
<feature type="region of interest" description="Disordered" evidence="4">
    <location>
        <begin position="327"/>
        <end position="696"/>
    </location>
</feature>
<dbReference type="InterPro" id="IPR031211">
    <property type="entry name" value="Nestin"/>
</dbReference>
<keyword evidence="2 3" id="KW-0175">Coiled coil</keyword>
<organism evidence="6 7">
    <name type="scientific">Tetraodon nigroviridis</name>
    <name type="common">Spotted green pufferfish</name>
    <name type="synonym">Chelonodon nigroviridis</name>
    <dbReference type="NCBI Taxonomy" id="99883"/>
    <lineage>
        <taxon>Eukaryota</taxon>
        <taxon>Metazoa</taxon>
        <taxon>Chordata</taxon>
        <taxon>Craniata</taxon>
        <taxon>Vertebrata</taxon>
        <taxon>Euteleostomi</taxon>
        <taxon>Actinopterygii</taxon>
        <taxon>Neopterygii</taxon>
        <taxon>Teleostei</taxon>
        <taxon>Neoteleostei</taxon>
        <taxon>Acanthomorphata</taxon>
        <taxon>Eupercaria</taxon>
        <taxon>Tetraodontiformes</taxon>
        <taxon>Tetradontoidea</taxon>
        <taxon>Tetraodontidae</taxon>
        <taxon>Tetraodon</taxon>
    </lineage>
</organism>
<dbReference type="GO" id="GO:0005882">
    <property type="term" value="C:intermediate filament"/>
    <property type="evidence" value="ECO:0007669"/>
    <property type="project" value="UniProtKB-KW"/>
</dbReference>